<dbReference type="EMBL" id="FQUQ01000006">
    <property type="protein sequence ID" value="SHG61532.1"/>
    <property type="molecule type" value="Genomic_DNA"/>
</dbReference>
<dbReference type="RefSeq" id="WP_073236382.1">
    <property type="nucleotide sequence ID" value="NZ_FQUQ01000006.1"/>
</dbReference>
<evidence type="ECO:0000256" key="5">
    <source>
        <dbReference type="SAM" id="Phobius"/>
    </source>
</evidence>
<protein>
    <submittedName>
        <fullName evidence="7">Sterol desaturase/sphingolipid hydroxylase, fatty acid hydroxylase superfamily</fullName>
    </submittedName>
</protein>
<feature type="transmembrane region" description="Helical" evidence="5">
    <location>
        <begin position="58"/>
        <end position="80"/>
    </location>
</feature>
<dbReference type="GO" id="GO:0008610">
    <property type="term" value="P:lipid biosynthetic process"/>
    <property type="evidence" value="ECO:0007669"/>
    <property type="project" value="InterPro"/>
</dbReference>
<evidence type="ECO:0000256" key="1">
    <source>
        <dbReference type="ARBA" id="ARBA00004370"/>
    </source>
</evidence>
<feature type="domain" description="Fatty acid hydroxylase" evidence="6">
    <location>
        <begin position="100"/>
        <end position="234"/>
    </location>
</feature>
<keyword evidence="3 5" id="KW-1133">Transmembrane helix</keyword>
<keyword evidence="4 5" id="KW-0472">Membrane</keyword>
<sequence>MDVNEGLTYLLELPAIYLWPVFLLENVLITLMVLWLGRLIQRHYAPEMMPAYSYTPREWWICGITNILNTVITYLGYWLWKHGFILISTDLSLLILSDILILFLAMDLLMYVFHYIIHKTWLYKAIHGLHHESTDPKPIDLFVLHPLETIGFGSLWLLLLCAVSFNIYAIVVYLVINVLFGMTGHLGMEPLSVKLRNKPILKYLGTSSFHHDHHQDITRNFGFYTSIWDRLFGTYKPMSKPGFTGTKHPH</sequence>
<feature type="transmembrane region" description="Helical" evidence="5">
    <location>
        <begin position="92"/>
        <end position="117"/>
    </location>
</feature>
<dbReference type="Proteomes" id="UP000184287">
    <property type="component" value="Unassembled WGS sequence"/>
</dbReference>
<dbReference type="OrthoDB" id="9770329at2"/>
<dbReference type="InterPro" id="IPR006694">
    <property type="entry name" value="Fatty_acid_hydroxylase"/>
</dbReference>
<organism evidence="7 8">
    <name type="scientific">Pedobacter caeni</name>
    <dbReference type="NCBI Taxonomy" id="288992"/>
    <lineage>
        <taxon>Bacteria</taxon>
        <taxon>Pseudomonadati</taxon>
        <taxon>Bacteroidota</taxon>
        <taxon>Sphingobacteriia</taxon>
        <taxon>Sphingobacteriales</taxon>
        <taxon>Sphingobacteriaceae</taxon>
        <taxon>Pedobacter</taxon>
    </lineage>
</organism>
<proteinExistence type="predicted"/>
<keyword evidence="8" id="KW-1185">Reference proteome</keyword>
<evidence type="ECO:0000256" key="2">
    <source>
        <dbReference type="ARBA" id="ARBA00022692"/>
    </source>
</evidence>
<dbReference type="GO" id="GO:0005506">
    <property type="term" value="F:iron ion binding"/>
    <property type="evidence" value="ECO:0007669"/>
    <property type="project" value="InterPro"/>
</dbReference>
<dbReference type="STRING" id="288992.SAMN04488522_106261"/>
<dbReference type="Pfam" id="PF04116">
    <property type="entry name" value="FA_hydroxylase"/>
    <property type="match status" value="1"/>
</dbReference>
<evidence type="ECO:0000313" key="7">
    <source>
        <dbReference type="EMBL" id="SHG61532.1"/>
    </source>
</evidence>
<evidence type="ECO:0000259" key="6">
    <source>
        <dbReference type="Pfam" id="PF04116"/>
    </source>
</evidence>
<comment type="subcellular location">
    <subcellularLocation>
        <location evidence="1">Membrane</location>
    </subcellularLocation>
</comment>
<dbReference type="GO" id="GO:0016020">
    <property type="term" value="C:membrane"/>
    <property type="evidence" value="ECO:0007669"/>
    <property type="project" value="UniProtKB-SubCell"/>
</dbReference>
<keyword evidence="2 5" id="KW-0812">Transmembrane</keyword>
<evidence type="ECO:0000256" key="3">
    <source>
        <dbReference type="ARBA" id="ARBA00022989"/>
    </source>
</evidence>
<evidence type="ECO:0000256" key="4">
    <source>
        <dbReference type="ARBA" id="ARBA00023136"/>
    </source>
</evidence>
<evidence type="ECO:0000313" key="8">
    <source>
        <dbReference type="Proteomes" id="UP000184287"/>
    </source>
</evidence>
<reference evidence="8" key="1">
    <citation type="submission" date="2016-11" db="EMBL/GenBank/DDBJ databases">
        <authorList>
            <person name="Varghese N."/>
            <person name="Submissions S."/>
        </authorList>
    </citation>
    <scope>NUCLEOTIDE SEQUENCE [LARGE SCALE GENOMIC DNA]</scope>
    <source>
        <strain evidence="8">DSM 16990</strain>
    </source>
</reference>
<feature type="transmembrane region" description="Helical" evidence="5">
    <location>
        <begin position="16"/>
        <end position="37"/>
    </location>
</feature>
<name>A0A1M5L8W9_9SPHI</name>
<dbReference type="GO" id="GO:0016491">
    <property type="term" value="F:oxidoreductase activity"/>
    <property type="evidence" value="ECO:0007669"/>
    <property type="project" value="InterPro"/>
</dbReference>
<accession>A0A1M5L8W9</accession>
<feature type="transmembrane region" description="Helical" evidence="5">
    <location>
        <begin position="165"/>
        <end position="188"/>
    </location>
</feature>
<gene>
    <name evidence="7" type="ORF">SAMN04488522_106261</name>
</gene>
<dbReference type="InterPro" id="IPR050307">
    <property type="entry name" value="Sterol_Desaturase_Related"/>
</dbReference>
<dbReference type="AlphaFoldDB" id="A0A1M5L8W9"/>
<dbReference type="PANTHER" id="PTHR11863">
    <property type="entry name" value="STEROL DESATURASE"/>
    <property type="match status" value="1"/>
</dbReference>